<dbReference type="GO" id="GO:0016887">
    <property type="term" value="F:ATP hydrolysis activity"/>
    <property type="evidence" value="ECO:0007669"/>
    <property type="project" value="InterPro"/>
</dbReference>
<dbReference type="NCBIfam" id="TIGR01494">
    <property type="entry name" value="ATPase_P-type"/>
    <property type="match status" value="1"/>
</dbReference>
<keyword evidence="3" id="KW-0813">Transport</keyword>
<dbReference type="PANTHER" id="PTHR43520">
    <property type="entry name" value="ATP7, ISOFORM B"/>
    <property type="match status" value="1"/>
</dbReference>
<dbReference type="EC" id="3.6.3.3" evidence="13"/>
<comment type="subcellular location">
    <subcellularLocation>
        <location evidence="1">Endomembrane system</location>
        <topology evidence="1">Multi-pass membrane protein</topology>
    </subcellularLocation>
</comment>
<dbReference type="AlphaFoldDB" id="A0A3B1DRV3"/>
<feature type="transmembrane region" description="Helical" evidence="11">
    <location>
        <begin position="210"/>
        <end position="227"/>
    </location>
</feature>
<dbReference type="Pfam" id="PF00403">
    <property type="entry name" value="HMA"/>
    <property type="match status" value="1"/>
</dbReference>
<dbReference type="NCBIfam" id="TIGR01512">
    <property type="entry name" value="ATPase-IB2_Cd"/>
    <property type="match status" value="1"/>
</dbReference>
<dbReference type="PRINTS" id="PR00119">
    <property type="entry name" value="CATATPASE"/>
</dbReference>
<dbReference type="InterPro" id="IPR006121">
    <property type="entry name" value="HMA_dom"/>
</dbReference>
<feature type="transmembrane region" description="Helical" evidence="11">
    <location>
        <begin position="144"/>
        <end position="168"/>
    </location>
</feature>
<dbReference type="PROSITE" id="PS00154">
    <property type="entry name" value="ATPASE_E1_E2"/>
    <property type="match status" value="1"/>
</dbReference>
<dbReference type="GO" id="GO:0012505">
    <property type="term" value="C:endomembrane system"/>
    <property type="evidence" value="ECO:0007669"/>
    <property type="project" value="UniProtKB-SubCell"/>
</dbReference>
<evidence type="ECO:0000256" key="3">
    <source>
        <dbReference type="ARBA" id="ARBA00022448"/>
    </source>
</evidence>
<dbReference type="GO" id="GO:0005507">
    <property type="term" value="F:copper ion binding"/>
    <property type="evidence" value="ECO:0007669"/>
    <property type="project" value="TreeGrafter"/>
</dbReference>
<accession>A0A3B1DRV3</accession>
<dbReference type="GO" id="GO:0043682">
    <property type="term" value="F:P-type divalent copper transporter activity"/>
    <property type="evidence" value="ECO:0007669"/>
    <property type="project" value="TreeGrafter"/>
</dbReference>
<keyword evidence="9 11" id="KW-1133">Transmembrane helix</keyword>
<dbReference type="PANTHER" id="PTHR43520:SF8">
    <property type="entry name" value="P-TYPE CU(+) TRANSPORTER"/>
    <property type="match status" value="1"/>
</dbReference>
<dbReference type="GO" id="GO:0055070">
    <property type="term" value="P:copper ion homeostasis"/>
    <property type="evidence" value="ECO:0007669"/>
    <property type="project" value="TreeGrafter"/>
</dbReference>
<feature type="domain" description="HMA" evidence="12">
    <location>
        <begin position="21"/>
        <end position="85"/>
    </location>
</feature>
<dbReference type="PROSITE" id="PS50846">
    <property type="entry name" value="HMA_2"/>
    <property type="match status" value="1"/>
</dbReference>
<feature type="transmembrane region" description="Helical" evidence="11">
    <location>
        <begin position="710"/>
        <end position="729"/>
    </location>
</feature>
<evidence type="ECO:0000256" key="8">
    <source>
        <dbReference type="ARBA" id="ARBA00022967"/>
    </source>
</evidence>
<dbReference type="EMBL" id="UOGK01000165">
    <property type="protein sequence ID" value="VAX38868.1"/>
    <property type="molecule type" value="Genomic_DNA"/>
</dbReference>
<feature type="transmembrane region" description="Helical" evidence="11">
    <location>
        <begin position="394"/>
        <end position="419"/>
    </location>
</feature>
<dbReference type="GO" id="GO:0016020">
    <property type="term" value="C:membrane"/>
    <property type="evidence" value="ECO:0007669"/>
    <property type="project" value="InterPro"/>
</dbReference>
<sequence length="767" mass="79415">MADTATQPPASSLASTPASDQLVRLRVEGMTCAGCVGKVEAALKKAEGVAEAEVSLTGAVAVVHGQGLDAQELAAAIRSTGFGAVPMLRRETLTERREAMDRRRQETVKKWYSRVVVGAVIWLPLETLHWFGGMMGIDAHKGGWLWFSVIAATIALIYLGSAFYASAWKAARAKTTNMDTLISIGATAAFLLSIANLVRMQQGAHDVPLYFTEAAGLLTLISIGHWLESSMTAKAGVALRELLALQPEEVTKLAAAEDAEGETVRTEEVMPGDLILVRPGERVAIDGEIVSGSSSLDESVVTGESIPVDRAEGGEVVAGSMNLTGRLVVKSSTDGSSTTLARIAEIVLNAQSGKTKIQRLADKVAGVFVPAVLAVAAVTVLVWGLWVGDWGTGIISATTVLVISCPCALGLATPTAVMVGSGAASRRGILVRSAEALERASAVRLIAFDKTGTLTLGKPEVVQAEDGVLAKAAAIAAASTHPLSIAIVEAAKARGLELPPAGNIAETPGVGLMGMVMGERVEIVSASRAIERKIELPEMPEDASVSAVLVGGTLLGVIAFRDEPRPEAADLLKTLRERGIEPHLLSGDRPGVVSAMAARLGIDPANAHGGLSPEEKVKMVQQLSQADETPASPGQKGEKLVTLAMVGDGINDAAALAEAGANGGIGIAMGTGANVAIESADVVIPGERITSLEELLSIGRLTMRTIKQNLTLSFAYNTMAIPAAAFGLLGVHGPIIAALAMALSDTSVIGNSLRLAARLRRPGPIEP</sequence>
<dbReference type="InterPro" id="IPR023214">
    <property type="entry name" value="HAD_sf"/>
</dbReference>
<evidence type="ECO:0000256" key="2">
    <source>
        <dbReference type="ARBA" id="ARBA00006024"/>
    </source>
</evidence>
<dbReference type="SUPFAM" id="SSF81665">
    <property type="entry name" value="Calcium ATPase, transmembrane domain M"/>
    <property type="match status" value="1"/>
</dbReference>
<evidence type="ECO:0000256" key="7">
    <source>
        <dbReference type="ARBA" id="ARBA00022840"/>
    </source>
</evidence>
<dbReference type="InterPro" id="IPR018303">
    <property type="entry name" value="ATPase_P-typ_P_site"/>
</dbReference>
<organism evidence="13">
    <name type="scientific">hydrothermal vent metagenome</name>
    <dbReference type="NCBI Taxonomy" id="652676"/>
    <lineage>
        <taxon>unclassified sequences</taxon>
        <taxon>metagenomes</taxon>
        <taxon>ecological metagenomes</taxon>
    </lineage>
</organism>
<dbReference type="InterPro" id="IPR017969">
    <property type="entry name" value="Heavy-metal-associated_CS"/>
</dbReference>
<dbReference type="Gene3D" id="2.70.150.10">
    <property type="entry name" value="Calcium-transporting ATPase, cytoplasmic transduction domain A"/>
    <property type="match status" value="1"/>
</dbReference>
<reference evidence="13" key="1">
    <citation type="submission" date="2018-06" db="EMBL/GenBank/DDBJ databases">
        <authorList>
            <person name="Zhirakovskaya E."/>
        </authorList>
    </citation>
    <scope>NUCLEOTIDE SEQUENCE</scope>
</reference>
<dbReference type="InterPro" id="IPR023299">
    <property type="entry name" value="ATPase_P-typ_cyto_dom_N"/>
</dbReference>
<evidence type="ECO:0000256" key="6">
    <source>
        <dbReference type="ARBA" id="ARBA00022741"/>
    </source>
</evidence>
<feature type="transmembrane region" description="Helical" evidence="11">
    <location>
        <begin position="111"/>
        <end position="132"/>
    </location>
</feature>
<keyword evidence="13" id="KW-0378">Hydrolase</keyword>
<keyword evidence="5" id="KW-0479">Metal-binding</keyword>
<dbReference type="PROSITE" id="PS01047">
    <property type="entry name" value="HMA_1"/>
    <property type="match status" value="1"/>
</dbReference>
<dbReference type="InterPro" id="IPR036412">
    <property type="entry name" value="HAD-like_sf"/>
</dbReference>
<evidence type="ECO:0000313" key="13">
    <source>
        <dbReference type="EMBL" id="VAX38868.1"/>
    </source>
</evidence>
<comment type="similarity">
    <text evidence="2">Belongs to the cation transport ATPase (P-type) (TC 3.A.3) family. Type IB subfamily.</text>
</comment>
<gene>
    <name evidence="13" type="ORF">MNBD_PLANCTO03-236</name>
</gene>
<evidence type="ECO:0000259" key="12">
    <source>
        <dbReference type="PROSITE" id="PS50846"/>
    </source>
</evidence>
<feature type="transmembrane region" description="Helical" evidence="11">
    <location>
        <begin position="364"/>
        <end position="388"/>
    </location>
</feature>
<evidence type="ECO:0000256" key="10">
    <source>
        <dbReference type="ARBA" id="ARBA00023136"/>
    </source>
</evidence>
<dbReference type="InterPro" id="IPR001757">
    <property type="entry name" value="P_typ_ATPase"/>
</dbReference>
<keyword evidence="10 11" id="KW-0472">Membrane</keyword>
<dbReference type="PRINTS" id="PR00943">
    <property type="entry name" value="CUATPASE"/>
</dbReference>
<dbReference type="InterPro" id="IPR036163">
    <property type="entry name" value="HMA_dom_sf"/>
</dbReference>
<dbReference type="InterPro" id="IPR059000">
    <property type="entry name" value="ATPase_P-type_domA"/>
</dbReference>
<dbReference type="Pfam" id="PF00702">
    <property type="entry name" value="Hydrolase"/>
    <property type="match status" value="1"/>
</dbReference>
<dbReference type="FunFam" id="2.70.150.10:FF:000002">
    <property type="entry name" value="Copper-transporting ATPase 1, putative"/>
    <property type="match status" value="1"/>
</dbReference>
<name>A0A3B1DRV3_9ZZZZ</name>
<dbReference type="InterPro" id="IPR008250">
    <property type="entry name" value="ATPase_P-typ_transduc_dom_A_sf"/>
</dbReference>
<evidence type="ECO:0000256" key="9">
    <source>
        <dbReference type="ARBA" id="ARBA00022989"/>
    </source>
</evidence>
<evidence type="ECO:0000256" key="5">
    <source>
        <dbReference type="ARBA" id="ARBA00022723"/>
    </source>
</evidence>
<dbReference type="Gene3D" id="3.40.1110.10">
    <property type="entry name" value="Calcium-transporting ATPase, cytoplasmic domain N"/>
    <property type="match status" value="1"/>
</dbReference>
<keyword evidence="4 11" id="KW-0812">Transmembrane</keyword>
<dbReference type="InterPro" id="IPR027256">
    <property type="entry name" value="P-typ_ATPase_IB"/>
</dbReference>
<evidence type="ECO:0000256" key="4">
    <source>
        <dbReference type="ARBA" id="ARBA00022692"/>
    </source>
</evidence>
<keyword evidence="8" id="KW-1278">Translocase</keyword>
<protein>
    <submittedName>
        <fullName evidence="13">Lead, cadmium, zinc and mercury transporting ATPase Copper-translocating P-type ATPase</fullName>
        <ecNumber evidence="13">3.6.3.3</ecNumber>
        <ecNumber evidence="13">3.6.3.4</ecNumber>
    </submittedName>
</protein>
<dbReference type="GO" id="GO:0005524">
    <property type="term" value="F:ATP binding"/>
    <property type="evidence" value="ECO:0007669"/>
    <property type="project" value="UniProtKB-KW"/>
</dbReference>
<keyword evidence="7" id="KW-0067">ATP-binding</keyword>
<feature type="transmembrane region" description="Helical" evidence="11">
    <location>
        <begin position="180"/>
        <end position="198"/>
    </location>
</feature>
<dbReference type="CDD" id="cd00371">
    <property type="entry name" value="HMA"/>
    <property type="match status" value="1"/>
</dbReference>
<dbReference type="EC" id="3.6.3.4" evidence="13"/>
<dbReference type="NCBIfam" id="TIGR01511">
    <property type="entry name" value="ATPase-IB1_Cu"/>
    <property type="match status" value="1"/>
</dbReference>
<dbReference type="FunFam" id="3.30.70.100:FF:000001">
    <property type="entry name" value="ATPase copper transporting beta"/>
    <property type="match status" value="1"/>
</dbReference>
<dbReference type="Gene3D" id="3.30.70.100">
    <property type="match status" value="1"/>
</dbReference>
<keyword evidence="6" id="KW-0547">Nucleotide-binding</keyword>
<dbReference type="SUPFAM" id="SSF81653">
    <property type="entry name" value="Calcium ATPase, transduction domain A"/>
    <property type="match status" value="1"/>
</dbReference>
<evidence type="ECO:0000256" key="1">
    <source>
        <dbReference type="ARBA" id="ARBA00004127"/>
    </source>
</evidence>
<dbReference type="NCBIfam" id="TIGR01525">
    <property type="entry name" value="ATPase-IB_hvy"/>
    <property type="match status" value="1"/>
</dbReference>
<dbReference type="SUPFAM" id="SSF56784">
    <property type="entry name" value="HAD-like"/>
    <property type="match status" value="1"/>
</dbReference>
<dbReference type="SUPFAM" id="SSF55008">
    <property type="entry name" value="HMA, heavy metal-associated domain"/>
    <property type="match status" value="1"/>
</dbReference>
<proteinExistence type="inferred from homology"/>
<dbReference type="Gene3D" id="3.40.50.1000">
    <property type="entry name" value="HAD superfamily/HAD-like"/>
    <property type="match status" value="1"/>
</dbReference>
<dbReference type="InterPro" id="IPR023298">
    <property type="entry name" value="ATPase_P-typ_TM_dom_sf"/>
</dbReference>
<dbReference type="Pfam" id="PF00122">
    <property type="entry name" value="E1-E2_ATPase"/>
    <property type="match status" value="1"/>
</dbReference>
<evidence type="ECO:0000256" key="11">
    <source>
        <dbReference type="SAM" id="Phobius"/>
    </source>
</evidence>